<dbReference type="Gene3D" id="1.25.40.20">
    <property type="entry name" value="Ankyrin repeat-containing domain"/>
    <property type="match status" value="2"/>
</dbReference>
<sequence>MFELHELCENGDIEVVKKYISDFGTNSLNEKNDRGATSFLLACSQGHKEIVELLIKTNGFSSLNEKDNSGATPFFVACYYGEEEIVEILIKTNGFNSLNEQNNSGETPFLAVCMTPQGNEKIAELLIRTDGFDSLNEEDCYGQSPFWWACLHGHIKIIELLIKAKGFNGMNGENNKPFYTACCNDHIEIVELLLMCYDIIIPDDIIINSDEMEDLIERYKKDPETVRLNLILGDNIDLYRDIVFMCDGYFELDESSENTNGVKFMKIARQLPLELQMVLIHRMSGSLMNNITGKQFNENIAKYIDTLNESELEEQYDGQYQEFETKYGPMILIDEAHYTENNIDLEFFKKYMLYCGTSENIIISPVGCGKTNFKLIRDSFNAEL</sequence>
<dbReference type="PANTHER" id="PTHR24173:SF74">
    <property type="entry name" value="ANKYRIN REPEAT DOMAIN-CONTAINING PROTEIN 16"/>
    <property type="match status" value="1"/>
</dbReference>
<proteinExistence type="predicted"/>
<dbReference type="Pfam" id="PF12796">
    <property type="entry name" value="Ank_2"/>
    <property type="match status" value="2"/>
</dbReference>
<dbReference type="SUPFAM" id="SSF48403">
    <property type="entry name" value="Ankyrin repeat"/>
    <property type="match status" value="1"/>
</dbReference>
<dbReference type="PANTHER" id="PTHR24173">
    <property type="entry name" value="ANKYRIN REPEAT CONTAINING"/>
    <property type="match status" value="1"/>
</dbReference>
<evidence type="ECO:0000256" key="2">
    <source>
        <dbReference type="ARBA" id="ARBA00023043"/>
    </source>
</evidence>
<evidence type="ECO:0000313" key="3">
    <source>
        <dbReference type="EMBL" id="AYV76529.1"/>
    </source>
</evidence>
<keyword evidence="2" id="KW-0040">ANK repeat</keyword>
<evidence type="ECO:0000256" key="1">
    <source>
        <dbReference type="ARBA" id="ARBA00022737"/>
    </source>
</evidence>
<organism evidence="3">
    <name type="scientific">Terrestrivirus sp</name>
    <dbReference type="NCBI Taxonomy" id="2487775"/>
    <lineage>
        <taxon>Viruses</taxon>
        <taxon>Varidnaviria</taxon>
        <taxon>Bamfordvirae</taxon>
        <taxon>Nucleocytoviricota</taxon>
        <taxon>Megaviricetes</taxon>
        <taxon>Imitervirales</taxon>
        <taxon>Mimiviridae</taxon>
        <taxon>Klosneuvirinae</taxon>
    </lineage>
</organism>
<dbReference type="InterPro" id="IPR036770">
    <property type="entry name" value="Ankyrin_rpt-contain_sf"/>
</dbReference>
<accession>A0A3G4ZSV8</accession>
<reference evidence="3" key="1">
    <citation type="submission" date="2018-10" db="EMBL/GenBank/DDBJ databases">
        <title>Hidden diversity of soil giant viruses.</title>
        <authorList>
            <person name="Schulz F."/>
            <person name="Alteio L."/>
            <person name="Goudeau D."/>
            <person name="Ryan E.M."/>
            <person name="Malmstrom R.R."/>
            <person name="Blanchard J."/>
            <person name="Woyke T."/>
        </authorList>
    </citation>
    <scope>NUCLEOTIDE SEQUENCE</scope>
    <source>
        <strain evidence="3">TEV1</strain>
    </source>
</reference>
<keyword evidence="1" id="KW-0677">Repeat</keyword>
<gene>
    <name evidence="3" type="ORF">Terrestrivirus8_22</name>
</gene>
<protein>
    <submittedName>
        <fullName evidence="3">Uncharacterized protein</fullName>
    </submittedName>
</protein>
<dbReference type="InterPro" id="IPR002110">
    <property type="entry name" value="Ankyrin_rpt"/>
</dbReference>
<name>A0A3G4ZSV8_9VIRU</name>
<dbReference type="SMART" id="SM00248">
    <property type="entry name" value="ANK"/>
    <property type="match status" value="5"/>
</dbReference>
<dbReference type="EMBL" id="MK071986">
    <property type="protein sequence ID" value="AYV76529.1"/>
    <property type="molecule type" value="Genomic_DNA"/>
</dbReference>